<dbReference type="AlphaFoldDB" id="A0A919XWG2"/>
<feature type="signal peptide" evidence="1">
    <location>
        <begin position="1"/>
        <end position="26"/>
    </location>
</feature>
<keyword evidence="4" id="KW-1185">Reference proteome</keyword>
<organism evidence="3 4">
    <name type="scientific">Paenibacillus antibioticophila</name>
    <dbReference type="NCBI Taxonomy" id="1274374"/>
    <lineage>
        <taxon>Bacteria</taxon>
        <taxon>Bacillati</taxon>
        <taxon>Bacillota</taxon>
        <taxon>Bacilli</taxon>
        <taxon>Bacillales</taxon>
        <taxon>Paenibacillaceae</taxon>
        <taxon>Paenibacillus</taxon>
    </lineage>
</organism>
<feature type="domain" description="Copper amine oxidase-like N-terminal" evidence="2">
    <location>
        <begin position="78"/>
        <end position="125"/>
    </location>
</feature>
<comment type="caution">
    <text evidence="3">The sequence shown here is derived from an EMBL/GenBank/DDBJ whole genome shotgun (WGS) entry which is preliminary data.</text>
</comment>
<dbReference type="Proteomes" id="UP000681162">
    <property type="component" value="Unassembled WGS sequence"/>
</dbReference>
<feature type="chain" id="PRO_5037988601" description="Copper amine oxidase-like N-terminal domain-containing protein" evidence="1">
    <location>
        <begin position="27"/>
        <end position="408"/>
    </location>
</feature>
<dbReference type="Pfam" id="PF07833">
    <property type="entry name" value="Cu_amine_oxidN1"/>
    <property type="match status" value="1"/>
</dbReference>
<dbReference type="InterPro" id="IPR012854">
    <property type="entry name" value="Cu_amine_oxidase-like_N"/>
</dbReference>
<name>A0A919XWG2_9BACL</name>
<dbReference type="Pfam" id="PF01963">
    <property type="entry name" value="TraB_PrgY_gumN"/>
    <property type="match status" value="1"/>
</dbReference>
<dbReference type="CDD" id="cd14789">
    <property type="entry name" value="Tiki"/>
    <property type="match status" value="1"/>
</dbReference>
<dbReference type="RefSeq" id="WP_212940117.1">
    <property type="nucleotide sequence ID" value="NZ_BORR01000009.1"/>
</dbReference>
<accession>A0A919XWG2</accession>
<sequence>MKNWKYMLFSLALSAGLLASAVPAAAAPQQPWIKVNDQAIEYAAETAPIAQDGTTLVPLRTTLEALNAKLAGTADDTITVVVEGRTITLKSKLERIHGVTYSPIRIIGDVAGYEVSWDQATRTVKLVSKAAAPETVSQTGGRGFLWEVENNGTTVYLVGSMHIADDSFYPLRDEFEEAFSEADYLGVEIDISKAADEAQQNLILSMGTYQDGSTLKDHISAETYAKLGGVLKQNGLEPDILDAYKPWVVDSTLASLKSAATGYEASAGVDLYFIQKALERQMPIIELESYESQLSMFNNFSKELQERNLNTTLDNIDVVEDSVNAMAEMWKTGNDEQLLELTNSFSEDEEYNQAMLIDRNLGMAEKIDGYLKSGKNEEYMIVVGAAHYLGEHGIIKLLEDKGYTVVRK</sequence>
<proteinExistence type="predicted"/>
<gene>
    <name evidence="3" type="ORF">J41TS12_27580</name>
</gene>
<evidence type="ECO:0000256" key="1">
    <source>
        <dbReference type="SAM" id="SignalP"/>
    </source>
</evidence>
<protein>
    <recommendedName>
        <fullName evidence="2">Copper amine oxidase-like N-terminal domain-containing protein</fullName>
    </recommendedName>
</protein>
<evidence type="ECO:0000313" key="4">
    <source>
        <dbReference type="Proteomes" id="UP000681162"/>
    </source>
</evidence>
<dbReference type="InterPro" id="IPR002816">
    <property type="entry name" value="TraB/PrgY/GumN_fam"/>
</dbReference>
<dbReference type="PANTHER" id="PTHR40590">
    <property type="entry name" value="CYTOPLASMIC PROTEIN-RELATED"/>
    <property type="match status" value="1"/>
</dbReference>
<reference evidence="3 4" key="1">
    <citation type="submission" date="2021-03" db="EMBL/GenBank/DDBJ databases">
        <title>Antimicrobial resistance genes in bacteria isolated from Japanese honey, and their potential for conferring macrolide and lincosamide resistance in the American foulbrood pathogen Paenibacillus larvae.</title>
        <authorList>
            <person name="Okamoto M."/>
            <person name="Kumagai M."/>
            <person name="Kanamori H."/>
            <person name="Takamatsu D."/>
        </authorList>
    </citation>
    <scope>NUCLEOTIDE SEQUENCE [LARGE SCALE GENOMIC DNA]</scope>
    <source>
        <strain evidence="3 4">J41TS12</strain>
    </source>
</reference>
<dbReference type="EMBL" id="BORR01000009">
    <property type="protein sequence ID" value="GIO37897.1"/>
    <property type="molecule type" value="Genomic_DNA"/>
</dbReference>
<evidence type="ECO:0000313" key="3">
    <source>
        <dbReference type="EMBL" id="GIO37897.1"/>
    </source>
</evidence>
<dbReference type="InterPro" id="IPR047111">
    <property type="entry name" value="YbaP-like"/>
</dbReference>
<evidence type="ECO:0000259" key="2">
    <source>
        <dbReference type="Pfam" id="PF07833"/>
    </source>
</evidence>
<dbReference type="PANTHER" id="PTHR40590:SF1">
    <property type="entry name" value="CYTOPLASMIC PROTEIN"/>
    <property type="match status" value="1"/>
</dbReference>
<keyword evidence="1" id="KW-0732">Signal</keyword>